<proteinExistence type="predicted"/>
<comment type="caution">
    <text evidence="1">The sequence shown here is derived from an EMBL/GenBank/DDBJ whole genome shotgun (WGS) entry which is preliminary data.</text>
</comment>
<protein>
    <submittedName>
        <fullName evidence="1">34704_t:CDS:1</fullName>
    </submittedName>
</protein>
<accession>A0ABN7W1Q8</accession>
<dbReference type="EMBL" id="CAJVQB010027940">
    <property type="protein sequence ID" value="CAG8811449.1"/>
    <property type="molecule type" value="Genomic_DNA"/>
</dbReference>
<evidence type="ECO:0000313" key="1">
    <source>
        <dbReference type="EMBL" id="CAG8811449.1"/>
    </source>
</evidence>
<keyword evidence="2" id="KW-1185">Reference proteome</keyword>
<name>A0ABN7W1Q8_GIGMA</name>
<evidence type="ECO:0000313" key="2">
    <source>
        <dbReference type="Proteomes" id="UP000789901"/>
    </source>
</evidence>
<reference evidence="1 2" key="1">
    <citation type="submission" date="2021-06" db="EMBL/GenBank/DDBJ databases">
        <authorList>
            <person name="Kallberg Y."/>
            <person name="Tangrot J."/>
            <person name="Rosling A."/>
        </authorList>
    </citation>
    <scope>NUCLEOTIDE SEQUENCE [LARGE SCALE GENOMIC DNA]</scope>
    <source>
        <strain evidence="1 2">120-4 pot B 10/14</strain>
    </source>
</reference>
<gene>
    <name evidence="1" type="ORF">GMARGA_LOCUS25345</name>
</gene>
<feature type="non-terminal residue" evidence="1">
    <location>
        <position position="42"/>
    </location>
</feature>
<dbReference type="Proteomes" id="UP000789901">
    <property type="component" value="Unassembled WGS sequence"/>
</dbReference>
<organism evidence="1 2">
    <name type="scientific">Gigaspora margarita</name>
    <dbReference type="NCBI Taxonomy" id="4874"/>
    <lineage>
        <taxon>Eukaryota</taxon>
        <taxon>Fungi</taxon>
        <taxon>Fungi incertae sedis</taxon>
        <taxon>Mucoromycota</taxon>
        <taxon>Glomeromycotina</taxon>
        <taxon>Glomeromycetes</taxon>
        <taxon>Diversisporales</taxon>
        <taxon>Gigasporaceae</taxon>
        <taxon>Gigaspora</taxon>
    </lineage>
</organism>
<sequence>MRKLGIREQNKKTSNVRQKIYSRTTSAKKVQTDTHLLRTGTI</sequence>